<keyword evidence="2" id="KW-1185">Reference proteome</keyword>
<dbReference type="Proteomes" id="UP001646157">
    <property type="component" value="Unassembled WGS sequence"/>
</dbReference>
<protein>
    <submittedName>
        <fullName evidence="1">Uncharacterized protein</fullName>
    </submittedName>
</protein>
<dbReference type="RefSeq" id="WP_205170250.1">
    <property type="nucleotide sequence ID" value="NZ_JAFBDZ010000001.1"/>
</dbReference>
<evidence type="ECO:0000313" key="1">
    <source>
        <dbReference type="EMBL" id="MBM7583954.1"/>
    </source>
</evidence>
<gene>
    <name evidence="1" type="ORF">JOC86_000491</name>
</gene>
<dbReference type="EMBL" id="JAFBDZ010000001">
    <property type="protein sequence ID" value="MBM7583954.1"/>
    <property type="molecule type" value="Genomic_DNA"/>
</dbReference>
<accession>A0ABS2N871</accession>
<comment type="caution">
    <text evidence="1">The sequence shown here is derived from an EMBL/GenBank/DDBJ whole genome shotgun (WGS) entry which is preliminary data.</text>
</comment>
<proteinExistence type="predicted"/>
<sequence>MFEWITEIDQQPFRYNNENGELDIKRLDSTGQLNEMSSVCQFFAYFDLILDENALTSLPTPNNQALEIILKEVVPHYVDVKQIFIDGKLKEINVGCLKKDSKKIIEDLLSSGIYPVIPDLYRTKNLNLATKTRKLKHYLVNAELINPLHIKEAEKIREFLVSSFFSESGSIML</sequence>
<name>A0ABS2N871_9BACI</name>
<reference evidence="1 2" key="1">
    <citation type="submission" date="2021-01" db="EMBL/GenBank/DDBJ databases">
        <title>Genomic Encyclopedia of Type Strains, Phase IV (KMG-IV): sequencing the most valuable type-strain genomes for metagenomic binning, comparative biology and taxonomic classification.</title>
        <authorList>
            <person name="Goeker M."/>
        </authorList>
    </citation>
    <scope>NUCLEOTIDE SEQUENCE [LARGE SCALE GENOMIC DNA]</scope>
    <source>
        <strain evidence="1 2">DSM 24834</strain>
    </source>
</reference>
<organism evidence="1 2">
    <name type="scientific">Rossellomorea pakistanensis</name>
    <dbReference type="NCBI Taxonomy" id="992288"/>
    <lineage>
        <taxon>Bacteria</taxon>
        <taxon>Bacillati</taxon>
        <taxon>Bacillota</taxon>
        <taxon>Bacilli</taxon>
        <taxon>Bacillales</taxon>
        <taxon>Bacillaceae</taxon>
        <taxon>Rossellomorea</taxon>
    </lineage>
</organism>
<evidence type="ECO:0000313" key="2">
    <source>
        <dbReference type="Proteomes" id="UP001646157"/>
    </source>
</evidence>